<gene>
    <name evidence="8" type="ORF">GCM10010466_11480</name>
</gene>
<dbReference type="PROSITE" id="PS50850">
    <property type="entry name" value="MFS"/>
    <property type="match status" value="1"/>
</dbReference>
<feature type="transmembrane region" description="Helical" evidence="6">
    <location>
        <begin position="362"/>
        <end position="384"/>
    </location>
</feature>
<dbReference type="Proteomes" id="UP001500320">
    <property type="component" value="Unassembled WGS sequence"/>
</dbReference>
<feature type="transmembrane region" description="Helical" evidence="6">
    <location>
        <begin position="297"/>
        <end position="320"/>
    </location>
</feature>
<dbReference type="PANTHER" id="PTHR11360">
    <property type="entry name" value="MONOCARBOXYLATE TRANSPORTER"/>
    <property type="match status" value="1"/>
</dbReference>
<keyword evidence="4 6" id="KW-0472">Membrane</keyword>
<protein>
    <submittedName>
        <fullName evidence="8">MFS transporter</fullName>
    </submittedName>
</protein>
<evidence type="ECO:0000259" key="7">
    <source>
        <dbReference type="PROSITE" id="PS50850"/>
    </source>
</evidence>
<name>A0ABP6MRC5_9ACTN</name>
<dbReference type="InterPro" id="IPR050327">
    <property type="entry name" value="Proton-linked_MCT"/>
</dbReference>
<proteinExistence type="predicted"/>
<feature type="region of interest" description="Disordered" evidence="5">
    <location>
        <begin position="1"/>
        <end position="38"/>
    </location>
</feature>
<dbReference type="Pfam" id="PF07690">
    <property type="entry name" value="MFS_1"/>
    <property type="match status" value="1"/>
</dbReference>
<feature type="transmembrane region" description="Helical" evidence="6">
    <location>
        <begin position="203"/>
        <end position="225"/>
    </location>
</feature>
<keyword evidence="9" id="KW-1185">Reference proteome</keyword>
<feature type="region of interest" description="Disordered" evidence="5">
    <location>
        <begin position="243"/>
        <end position="276"/>
    </location>
</feature>
<feature type="transmembrane region" description="Helical" evidence="6">
    <location>
        <begin position="119"/>
        <end position="138"/>
    </location>
</feature>
<feature type="transmembrane region" description="Helical" evidence="6">
    <location>
        <begin position="332"/>
        <end position="355"/>
    </location>
</feature>
<evidence type="ECO:0000313" key="9">
    <source>
        <dbReference type="Proteomes" id="UP001500320"/>
    </source>
</evidence>
<evidence type="ECO:0000256" key="3">
    <source>
        <dbReference type="ARBA" id="ARBA00022989"/>
    </source>
</evidence>
<evidence type="ECO:0000313" key="8">
    <source>
        <dbReference type="EMBL" id="GAA3122286.1"/>
    </source>
</evidence>
<dbReference type="EMBL" id="BAAAUT010000007">
    <property type="protein sequence ID" value="GAA3122286.1"/>
    <property type="molecule type" value="Genomic_DNA"/>
</dbReference>
<comment type="subcellular location">
    <subcellularLocation>
        <location evidence="1">Cell membrane</location>
        <topology evidence="1">Multi-pass membrane protein</topology>
    </subcellularLocation>
</comment>
<dbReference type="CDD" id="cd17355">
    <property type="entry name" value="MFS_YcxA_like"/>
    <property type="match status" value="1"/>
</dbReference>
<feature type="transmembrane region" description="Helical" evidence="6">
    <location>
        <begin position="423"/>
        <end position="442"/>
    </location>
</feature>
<evidence type="ECO:0000256" key="6">
    <source>
        <dbReference type="SAM" id="Phobius"/>
    </source>
</evidence>
<accession>A0ABP6MRC5</accession>
<feature type="transmembrane region" description="Helical" evidence="6">
    <location>
        <begin position="454"/>
        <end position="473"/>
    </location>
</feature>
<dbReference type="Gene3D" id="1.20.1250.20">
    <property type="entry name" value="MFS general substrate transporter like domains"/>
    <property type="match status" value="2"/>
</dbReference>
<dbReference type="InterPro" id="IPR011701">
    <property type="entry name" value="MFS"/>
</dbReference>
<keyword evidence="3 6" id="KW-1133">Transmembrane helix</keyword>
<feature type="domain" description="Major facilitator superfamily (MFS) profile" evidence="7">
    <location>
        <begin position="49"/>
        <end position="478"/>
    </location>
</feature>
<sequence>MTLTSEPVPEPSPAPASGTAPGPVPASGPPPGSGAVDGPRAPRLHRAWIVAAVAFVAIVGAAGFRATPGVLITPLQEEFGWPRGTISFAVSVNLMLYGLTAPFAAALMDRFGMRRVVTLALLLVAAGSGVTVLMTASWHLVLCWGVLVGLGTGSMALVFGATVADRWFVRHRGLVVGVLTAGGATGQLVFLPVLAHLAQGPGWRVASLTVAGAALAVAPLVWFLLRDRPEEVGLAPLGAPVPAAGRTVTRPGGGPGPDATGSAKTPAPGPDGAGRPAGGAAARALLVLRDALRTRPFWLLAGGFAICGMSTNGLVGTHFVPAAHDHGMPQTTAAGLLALVGIFDIAGTVASGWLSDRADSRILLCVYYALRGLSLLVLPHLFAATAEPSMLVFIIFYGLDWVATVPPTVALCRQIYGPDGGVVFGWVFASHQVGAAVAALGAGLVRDHAGDYDLAWYGAGALCLIAAVMSIAITRRPPR</sequence>
<dbReference type="SUPFAM" id="SSF103473">
    <property type="entry name" value="MFS general substrate transporter"/>
    <property type="match status" value="1"/>
</dbReference>
<feature type="transmembrane region" description="Helical" evidence="6">
    <location>
        <begin position="47"/>
        <end position="66"/>
    </location>
</feature>
<feature type="transmembrane region" description="Helical" evidence="6">
    <location>
        <begin position="144"/>
        <end position="162"/>
    </location>
</feature>
<feature type="transmembrane region" description="Helical" evidence="6">
    <location>
        <begin position="86"/>
        <end position="107"/>
    </location>
</feature>
<organism evidence="8 9">
    <name type="scientific">Planomonospora alba</name>
    <dbReference type="NCBI Taxonomy" id="161354"/>
    <lineage>
        <taxon>Bacteria</taxon>
        <taxon>Bacillati</taxon>
        <taxon>Actinomycetota</taxon>
        <taxon>Actinomycetes</taxon>
        <taxon>Streptosporangiales</taxon>
        <taxon>Streptosporangiaceae</taxon>
        <taxon>Planomonospora</taxon>
    </lineage>
</organism>
<comment type="caution">
    <text evidence="8">The sequence shown here is derived from an EMBL/GenBank/DDBJ whole genome shotgun (WGS) entry which is preliminary data.</text>
</comment>
<feature type="transmembrane region" description="Helical" evidence="6">
    <location>
        <begin position="390"/>
        <end position="411"/>
    </location>
</feature>
<dbReference type="InterPro" id="IPR020846">
    <property type="entry name" value="MFS_dom"/>
</dbReference>
<feature type="compositionally biased region" description="Pro residues" evidence="5">
    <location>
        <begin position="22"/>
        <end position="32"/>
    </location>
</feature>
<feature type="transmembrane region" description="Helical" evidence="6">
    <location>
        <begin position="174"/>
        <end position="197"/>
    </location>
</feature>
<dbReference type="RefSeq" id="WP_344856623.1">
    <property type="nucleotide sequence ID" value="NZ_BAAAUT010000007.1"/>
</dbReference>
<reference evidence="9" key="1">
    <citation type="journal article" date="2019" name="Int. J. Syst. Evol. Microbiol.">
        <title>The Global Catalogue of Microorganisms (GCM) 10K type strain sequencing project: providing services to taxonomists for standard genome sequencing and annotation.</title>
        <authorList>
            <consortium name="The Broad Institute Genomics Platform"/>
            <consortium name="The Broad Institute Genome Sequencing Center for Infectious Disease"/>
            <person name="Wu L."/>
            <person name="Ma J."/>
        </authorList>
    </citation>
    <scope>NUCLEOTIDE SEQUENCE [LARGE SCALE GENOMIC DNA]</scope>
    <source>
        <strain evidence="9">JCM 9373</strain>
    </source>
</reference>
<evidence type="ECO:0000256" key="1">
    <source>
        <dbReference type="ARBA" id="ARBA00004651"/>
    </source>
</evidence>
<evidence type="ECO:0000256" key="2">
    <source>
        <dbReference type="ARBA" id="ARBA00022692"/>
    </source>
</evidence>
<dbReference type="InterPro" id="IPR036259">
    <property type="entry name" value="MFS_trans_sf"/>
</dbReference>
<keyword evidence="2 6" id="KW-0812">Transmembrane</keyword>
<dbReference type="PANTHER" id="PTHR11360:SF284">
    <property type="entry name" value="EG:103B4.3 PROTEIN-RELATED"/>
    <property type="match status" value="1"/>
</dbReference>
<evidence type="ECO:0000256" key="4">
    <source>
        <dbReference type="ARBA" id="ARBA00023136"/>
    </source>
</evidence>
<evidence type="ECO:0000256" key="5">
    <source>
        <dbReference type="SAM" id="MobiDB-lite"/>
    </source>
</evidence>